<dbReference type="SUPFAM" id="SSF81321">
    <property type="entry name" value="Family A G protein-coupled receptor-like"/>
    <property type="match status" value="1"/>
</dbReference>
<dbReference type="Proteomes" id="UP001162483">
    <property type="component" value="Unassembled WGS sequence"/>
</dbReference>
<evidence type="ECO:0000256" key="3">
    <source>
        <dbReference type="ARBA" id="ARBA00022989"/>
    </source>
</evidence>
<sequence length="112" mass="13070">MTLLLTYSFTIFENLALIVVNKVYVFLHTPMYFFLGNFSFLEFCYRTIVIPKTLYILISEIRIIFLSNCIIQLYLFTSLGATVYMLLATLAYDRYVAISYPPRYSVIINSSL</sequence>
<evidence type="ECO:0000259" key="6">
    <source>
        <dbReference type="PROSITE" id="PS50262"/>
    </source>
</evidence>
<dbReference type="InterPro" id="IPR000276">
    <property type="entry name" value="GPCR_Rhodpsn"/>
</dbReference>
<keyword evidence="4 5" id="KW-0472">Membrane</keyword>
<dbReference type="InterPro" id="IPR017452">
    <property type="entry name" value="GPCR_Rhodpsn_7TM"/>
</dbReference>
<evidence type="ECO:0000256" key="1">
    <source>
        <dbReference type="ARBA" id="ARBA00004370"/>
    </source>
</evidence>
<evidence type="ECO:0000256" key="2">
    <source>
        <dbReference type="ARBA" id="ARBA00022692"/>
    </source>
</evidence>
<comment type="subcellular location">
    <subcellularLocation>
        <location evidence="1">Membrane</location>
    </subcellularLocation>
</comment>
<protein>
    <recommendedName>
        <fullName evidence="6">G-protein coupled receptors family 1 profile domain-containing protein</fullName>
    </recommendedName>
</protein>
<evidence type="ECO:0000313" key="7">
    <source>
        <dbReference type="EMBL" id="CAI9604803.1"/>
    </source>
</evidence>
<dbReference type="Gene3D" id="1.20.1070.10">
    <property type="entry name" value="Rhodopsin 7-helix transmembrane proteins"/>
    <property type="match status" value="1"/>
</dbReference>
<reference evidence="7" key="1">
    <citation type="submission" date="2023-05" db="EMBL/GenBank/DDBJ databases">
        <authorList>
            <person name="Stuckert A."/>
        </authorList>
    </citation>
    <scope>NUCLEOTIDE SEQUENCE</scope>
</reference>
<gene>
    <name evidence="7" type="ORF">SPARVUS_LOCUS13510262</name>
</gene>
<evidence type="ECO:0000313" key="8">
    <source>
        <dbReference type="Proteomes" id="UP001162483"/>
    </source>
</evidence>
<evidence type="ECO:0000256" key="4">
    <source>
        <dbReference type="ARBA" id="ARBA00023136"/>
    </source>
</evidence>
<proteinExistence type="predicted"/>
<keyword evidence="3 5" id="KW-1133">Transmembrane helix</keyword>
<feature type="domain" description="G-protein coupled receptors family 1 profile" evidence="6">
    <location>
        <begin position="13"/>
        <end position="112"/>
    </location>
</feature>
<dbReference type="PROSITE" id="PS50262">
    <property type="entry name" value="G_PROTEIN_RECEP_F1_2"/>
    <property type="match status" value="1"/>
</dbReference>
<comment type="caution">
    <text evidence="7">The sequence shown here is derived from an EMBL/GenBank/DDBJ whole genome shotgun (WGS) entry which is preliminary data.</text>
</comment>
<evidence type="ECO:0000256" key="5">
    <source>
        <dbReference type="SAM" id="Phobius"/>
    </source>
</evidence>
<keyword evidence="2 5" id="KW-0812">Transmembrane</keyword>
<feature type="transmembrane region" description="Helical" evidence="5">
    <location>
        <begin position="63"/>
        <end position="87"/>
    </location>
</feature>
<organism evidence="7 8">
    <name type="scientific">Staurois parvus</name>
    <dbReference type="NCBI Taxonomy" id="386267"/>
    <lineage>
        <taxon>Eukaryota</taxon>
        <taxon>Metazoa</taxon>
        <taxon>Chordata</taxon>
        <taxon>Craniata</taxon>
        <taxon>Vertebrata</taxon>
        <taxon>Euteleostomi</taxon>
        <taxon>Amphibia</taxon>
        <taxon>Batrachia</taxon>
        <taxon>Anura</taxon>
        <taxon>Neobatrachia</taxon>
        <taxon>Ranoidea</taxon>
        <taxon>Ranidae</taxon>
        <taxon>Staurois</taxon>
    </lineage>
</organism>
<dbReference type="Pfam" id="PF00001">
    <property type="entry name" value="7tm_1"/>
    <property type="match status" value="1"/>
</dbReference>
<name>A0ABN9GBD7_9NEOB</name>
<keyword evidence="8" id="KW-1185">Reference proteome</keyword>
<dbReference type="EMBL" id="CATNWA010018032">
    <property type="protein sequence ID" value="CAI9604803.1"/>
    <property type="molecule type" value="Genomic_DNA"/>
</dbReference>
<dbReference type="PANTHER" id="PTHR26453">
    <property type="entry name" value="OLFACTORY RECEPTOR"/>
    <property type="match status" value="1"/>
</dbReference>
<accession>A0ABN9GBD7</accession>